<dbReference type="Proteomes" id="UP000220900">
    <property type="component" value="Unassembled WGS sequence"/>
</dbReference>
<proteinExistence type="predicted"/>
<organism evidence="1 2">
    <name type="scientific">Bacillus cereus</name>
    <dbReference type="NCBI Taxonomy" id="1396"/>
    <lineage>
        <taxon>Bacteria</taxon>
        <taxon>Bacillati</taxon>
        <taxon>Bacillota</taxon>
        <taxon>Bacilli</taxon>
        <taxon>Bacillales</taxon>
        <taxon>Bacillaceae</taxon>
        <taxon>Bacillus</taxon>
        <taxon>Bacillus cereus group</taxon>
    </lineage>
</organism>
<evidence type="ECO:0000313" key="1">
    <source>
        <dbReference type="EMBL" id="PET00033.1"/>
    </source>
</evidence>
<comment type="caution">
    <text evidence="1">The sequence shown here is derived from an EMBL/GenBank/DDBJ whole genome shotgun (WGS) entry which is preliminary data.</text>
</comment>
<name>A0A2A8LW81_BACCE</name>
<dbReference type="EMBL" id="NTZF01000001">
    <property type="protein sequence ID" value="PET00033.1"/>
    <property type="molecule type" value="Genomic_DNA"/>
</dbReference>
<accession>A0A2A8LW81</accession>
<dbReference type="AlphaFoldDB" id="A0A2A8LW81"/>
<gene>
    <name evidence="1" type="ORF">CN491_00160</name>
</gene>
<sequence>MKQNNLHQSYQRNSLSTNERNIIFPKQNNISLLNTIIFLP</sequence>
<reference evidence="1 2" key="1">
    <citation type="submission" date="2017-09" db="EMBL/GenBank/DDBJ databases">
        <title>Large-scale bioinformatics analysis of Bacillus genomes uncovers conserved roles of natural products in bacterial physiology.</title>
        <authorList>
            <consortium name="Agbiome Team Llc"/>
            <person name="Bleich R.M."/>
            <person name="Grubbs K.J."/>
            <person name="Santa Maria K.C."/>
            <person name="Allen S.E."/>
            <person name="Farag S."/>
            <person name="Shank E.A."/>
            <person name="Bowers A."/>
        </authorList>
    </citation>
    <scope>NUCLEOTIDE SEQUENCE [LARGE SCALE GENOMIC DNA]</scope>
    <source>
        <strain evidence="1 2">AFS002368</strain>
    </source>
</reference>
<protein>
    <submittedName>
        <fullName evidence="1">Formamidopyrimidine-DNA glycosylase</fullName>
    </submittedName>
</protein>
<evidence type="ECO:0000313" key="2">
    <source>
        <dbReference type="Proteomes" id="UP000220900"/>
    </source>
</evidence>